<accession>A0AAD9GBM2</accession>
<dbReference type="Proteomes" id="UP001195914">
    <property type="component" value="Unassembled WGS sequence"/>
</dbReference>
<proteinExistence type="predicted"/>
<protein>
    <submittedName>
        <fullName evidence="1">Secreted antigen 3</fullName>
    </submittedName>
</protein>
<comment type="caution">
    <text evidence="1">The sequence shown here is derived from an EMBL/GenBank/DDBJ whole genome shotgun (WGS) entry which is preliminary data.</text>
</comment>
<evidence type="ECO:0000313" key="2">
    <source>
        <dbReference type="Proteomes" id="UP001195914"/>
    </source>
</evidence>
<evidence type="ECO:0000313" key="1">
    <source>
        <dbReference type="EMBL" id="KAK1935531.1"/>
    </source>
</evidence>
<reference evidence="1" key="1">
    <citation type="journal article" date="2014" name="Nucleic Acids Res.">
        <title>The evolutionary dynamics of variant antigen genes in Babesia reveal a history of genomic innovation underlying host-parasite interaction.</title>
        <authorList>
            <person name="Jackson A.P."/>
            <person name="Otto T.D."/>
            <person name="Darby A."/>
            <person name="Ramaprasad A."/>
            <person name="Xia D."/>
            <person name="Echaide I.E."/>
            <person name="Farber M."/>
            <person name="Gahlot S."/>
            <person name="Gamble J."/>
            <person name="Gupta D."/>
            <person name="Gupta Y."/>
            <person name="Jackson L."/>
            <person name="Malandrin L."/>
            <person name="Malas T.B."/>
            <person name="Moussa E."/>
            <person name="Nair M."/>
            <person name="Reid A.J."/>
            <person name="Sanders M."/>
            <person name="Sharma J."/>
            <person name="Tracey A."/>
            <person name="Quail M.A."/>
            <person name="Weir W."/>
            <person name="Wastling J.M."/>
            <person name="Hall N."/>
            <person name="Willadsen P."/>
            <person name="Lingelbach K."/>
            <person name="Shiels B."/>
            <person name="Tait A."/>
            <person name="Berriman M."/>
            <person name="Allred D.R."/>
            <person name="Pain A."/>
        </authorList>
    </citation>
    <scope>NUCLEOTIDE SEQUENCE</scope>
    <source>
        <strain evidence="1">1802A</strain>
    </source>
</reference>
<organism evidence="1 2">
    <name type="scientific">Babesia divergens</name>
    <dbReference type="NCBI Taxonomy" id="32595"/>
    <lineage>
        <taxon>Eukaryota</taxon>
        <taxon>Sar</taxon>
        <taxon>Alveolata</taxon>
        <taxon>Apicomplexa</taxon>
        <taxon>Aconoidasida</taxon>
        <taxon>Piroplasmida</taxon>
        <taxon>Babesiidae</taxon>
        <taxon>Babesia</taxon>
    </lineage>
</organism>
<sequence>MTTQCTFQEPKDLKEILELLAQLNVTDVFKRKVAEKLLDDVQEYCNGPLDSFYQPSDTSSSGFLLDVFKNAQLIRGEIIESSQQSQYGNYNNGYIHAYHESCIKQYAEVLKKLLPKSYSALFFMYFMGSNTDHSGIGGGGWSDQRCDSTGGFKNVFYNWLTDDSTVKMEDLVTRGFSTRDLSSHNAQEVATAIAKILKHDSPGPLQKVLLYLLFSCEWDNSLLGHACVFLVKFCDGVMEDREGTKFKEYSGDLKTVCQELKSHLQPFIDGSVTYIQAVCKSNSDLYSQRWNPKAIPLYVAWLKDNLDSIIKSLNLMSSECKKWNQNIIRGAQTPGPFRFGFVFKGPWNNSTFSSEVPTLISKLTGSDPGSLVKLKECLGDFSSGSSAAAAAAGAAGGILSLGGAGAGAAYATNAFSLRDIITSLLSSFLK</sequence>
<dbReference type="EMBL" id="JAHBMH010000053">
    <property type="protein sequence ID" value="KAK1935531.1"/>
    <property type="molecule type" value="Genomic_DNA"/>
</dbReference>
<dbReference type="AlphaFoldDB" id="A0AAD9GBM2"/>
<keyword evidence="2" id="KW-1185">Reference proteome</keyword>
<reference evidence="1" key="2">
    <citation type="submission" date="2021-05" db="EMBL/GenBank/DDBJ databases">
        <authorList>
            <person name="Pain A."/>
        </authorList>
    </citation>
    <scope>NUCLEOTIDE SEQUENCE</scope>
    <source>
        <strain evidence="1">1802A</strain>
    </source>
</reference>
<name>A0AAD9GBM2_BABDI</name>
<gene>
    <name evidence="1" type="ORF">X943_004020</name>
</gene>